<keyword evidence="4 5" id="KW-0472">Membrane</keyword>
<accession>A0A8B6DTS0</accession>
<gene>
    <name evidence="7" type="ORF">MGAL_10B069510</name>
</gene>
<name>A0A8B6DTS0_MYTGA</name>
<feature type="transmembrane region" description="Helical" evidence="5">
    <location>
        <begin position="68"/>
        <end position="92"/>
    </location>
</feature>
<evidence type="ECO:0000256" key="2">
    <source>
        <dbReference type="ARBA" id="ARBA00022692"/>
    </source>
</evidence>
<evidence type="ECO:0000256" key="5">
    <source>
        <dbReference type="SAM" id="Phobius"/>
    </source>
</evidence>
<evidence type="ECO:0000313" key="7">
    <source>
        <dbReference type="EMBL" id="VDI23513.1"/>
    </source>
</evidence>
<organism evidence="7 8">
    <name type="scientific">Mytilus galloprovincialis</name>
    <name type="common">Mediterranean mussel</name>
    <dbReference type="NCBI Taxonomy" id="29158"/>
    <lineage>
        <taxon>Eukaryota</taxon>
        <taxon>Metazoa</taxon>
        <taxon>Spiralia</taxon>
        <taxon>Lophotrochozoa</taxon>
        <taxon>Mollusca</taxon>
        <taxon>Bivalvia</taxon>
        <taxon>Autobranchia</taxon>
        <taxon>Pteriomorphia</taxon>
        <taxon>Mytilida</taxon>
        <taxon>Mytiloidea</taxon>
        <taxon>Mytilidae</taxon>
        <taxon>Mytilinae</taxon>
        <taxon>Mytilus</taxon>
    </lineage>
</organism>
<dbReference type="OrthoDB" id="6081851at2759"/>
<evidence type="ECO:0000256" key="3">
    <source>
        <dbReference type="ARBA" id="ARBA00022989"/>
    </source>
</evidence>
<evidence type="ECO:0000313" key="8">
    <source>
        <dbReference type="Proteomes" id="UP000596742"/>
    </source>
</evidence>
<dbReference type="Proteomes" id="UP000596742">
    <property type="component" value="Unassembled WGS sequence"/>
</dbReference>
<protein>
    <recommendedName>
        <fullName evidence="6">G-protein coupled receptors family 1 profile domain-containing protein</fullName>
    </recommendedName>
</protein>
<keyword evidence="2 5" id="KW-0812">Transmembrane</keyword>
<dbReference type="Pfam" id="PF00001">
    <property type="entry name" value="7tm_1"/>
    <property type="match status" value="1"/>
</dbReference>
<dbReference type="PROSITE" id="PS50262">
    <property type="entry name" value="G_PROTEIN_RECEP_F1_2"/>
    <property type="match status" value="1"/>
</dbReference>
<evidence type="ECO:0000256" key="4">
    <source>
        <dbReference type="ARBA" id="ARBA00023136"/>
    </source>
</evidence>
<dbReference type="EMBL" id="UYJE01003932">
    <property type="protein sequence ID" value="VDI23513.1"/>
    <property type="molecule type" value="Genomic_DNA"/>
</dbReference>
<proteinExistence type="predicted"/>
<dbReference type="InterPro" id="IPR017452">
    <property type="entry name" value="GPCR_Rhodpsn_7TM"/>
</dbReference>
<keyword evidence="8" id="KW-1185">Reference proteome</keyword>
<reference evidence="7" key="1">
    <citation type="submission" date="2018-11" db="EMBL/GenBank/DDBJ databases">
        <authorList>
            <person name="Alioto T."/>
            <person name="Alioto T."/>
        </authorList>
    </citation>
    <scope>NUCLEOTIDE SEQUENCE</scope>
</reference>
<dbReference type="SUPFAM" id="SSF81321">
    <property type="entry name" value="Family A G protein-coupled receptor-like"/>
    <property type="match status" value="2"/>
</dbReference>
<comment type="caution">
    <text evidence="7">The sequence shown here is derived from an EMBL/GenBank/DDBJ whole genome shotgun (WGS) entry which is preliminary data.</text>
</comment>
<dbReference type="InterPro" id="IPR052954">
    <property type="entry name" value="GPCR-Ligand_Int"/>
</dbReference>
<dbReference type="AlphaFoldDB" id="A0A8B6DTS0"/>
<evidence type="ECO:0000256" key="1">
    <source>
        <dbReference type="ARBA" id="ARBA00004370"/>
    </source>
</evidence>
<keyword evidence="3 5" id="KW-1133">Transmembrane helix</keyword>
<dbReference type="PANTHER" id="PTHR46641:SF8">
    <property type="entry name" value="G-PROTEIN COUPLED RECEPTORS FAMILY 1 PROFILE DOMAIN-CONTAINING PROTEIN"/>
    <property type="match status" value="1"/>
</dbReference>
<feature type="transmembrane region" description="Helical" evidence="5">
    <location>
        <begin position="104"/>
        <end position="124"/>
    </location>
</feature>
<dbReference type="GO" id="GO:0004930">
    <property type="term" value="F:G protein-coupled receptor activity"/>
    <property type="evidence" value="ECO:0007669"/>
    <property type="project" value="InterPro"/>
</dbReference>
<comment type="subcellular location">
    <subcellularLocation>
        <location evidence="1">Membrane</location>
    </subcellularLocation>
</comment>
<dbReference type="Gene3D" id="1.20.1070.10">
    <property type="entry name" value="Rhodopsin 7-helix transmembrane proteins"/>
    <property type="match status" value="2"/>
</dbReference>
<feature type="domain" description="G-protein coupled receptors family 1 profile" evidence="6">
    <location>
        <begin position="1"/>
        <end position="258"/>
    </location>
</feature>
<dbReference type="PANTHER" id="PTHR46641">
    <property type="entry name" value="FMRFAMIDE RECEPTOR-RELATED"/>
    <property type="match status" value="1"/>
</dbReference>
<evidence type="ECO:0000259" key="6">
    <source>
        <dbReference type="PROSITE" id="PS50262"/>
    </source>
</evidence>
<feature type="transmembrane region" description="Helical" evidence="5">
    <location>
        <begin position="198"/>
        <end position="219"/>
    </location>
</feature>
<feature type="transmembrane region" description="Helical" evidence="5">
    <location>
        <begin position="155"/>
        <end position="177"/>
    </location>
</feature>
<dbReference type="GO" id="GO:0016020">
    <property type="term" value="C:membrane"/>
    <property type="evidence" value="ECO:0007669"/>
    <property type="project" value="UniProtKB-SubCell"/>
</dbReference>
<dbReference type="InterPro" id="IPR000276">
    <property type="entry name" value="GPCR_Rhodpsn"/>
</dbReference>
<sequence length="482" mass="55551">MQGLALADGLTALCIYGFEPYFSLYYDEIGTANDHSTIDVTTIELKRLVVLRFPYCLMHYCLANLADAFHLVSILLTASLGLQKLLAVVYPIWSKTQMNERKSFVFCSSCILFVLVVNIPRLFVISFSNGRKADICLVSKPHKAIQRYILTYYPILYAIILVGAVITMLISTCYIIFTLCRRKRVRRHVTASRAEKKSCILILCVMIVFLLAELPRIYVSSTIFSTYRSNPETQNVALQKTKTELSQRFAACLDDIPYFFDNIPNFIVSDESCISEFDQLPSHFKDNVTRNVDSLALYIEDHVHGMLDGMPKGSLKQKYFDYLVDLLADERIRYANELKDYVKQILFDIVAKSYCNATENVLNPIMKKVYFVIVRSCLYTFDDRYESYLILGSSPYSESMNYIVNIVWGHIDITLEYLKLLIEVLKLLMTIGCASNFLIYIVMSEKLREALKQTFKCRENPEERVHVFQMQTREETFGTTVL</sequence>